<dbReference type="Gene3D" id="3.30.870.10">
    <property type="entry name" value="Endonuclease Chain A"/>
    <property type="match status" value="1"/>
</dbReference>
<protein>
    <recommendedName>
        <fullName evidence="5">Mitochondrial cardiolipin hydrolase</fullName>
    </recommendedName>
    <alternativeName>
        <fullName evidence="6">Mitochondrial phospholipase</fullName>
    </alternativeName>
</protein>
<evidence type="ECO:0000256" key="3">
    <source>
        <dbReference type="ARBA" id="ARBA00023098"/>
    </source>
</evidence>
<evidence type="ECO:0000256" key="5">
    <source>
        <dbReference type="ARBA" id="ARBA00040549"/>
    </source>
</evidence>
<gene>
    <name evidence="9" type="ORF">CINCED_3A018018</name>
</gene>
<evidence type="ECO:0000256" key="4">
    <source>
        <dbReference type="ARBA" id="ARBA00038012"/>
    </source>
</evidence>
<dbReference type="Proteomes" id="UP000325440">
    <property type="component" value="Unassembled WGS sequence"/>
</dbReference>
<dbReference type="InterPro" id="IPR025202">
    <property type="entry name" value="PLD-like_dom"/>
</dbReference>
<dbReference type="PANTHER" id="PTHR43856:SF1">
    <property type="entry name" value="MITOCHONDRIAL CARDIOLIPIN HYDROLASE"/>
    <property type="match status" value="1"/>
</dbReference>
<dbReference type="AlphaFoldDB" id="A0A5E4N9C4"/>
<keyword evidence="7" id="KW-0732">Signal</keyword>
<reference evidence="9 10" key="1">
    <citation type="submission" date="2019-08" db="EMBL/GenBank/DDBJ databases">
        <authorList>
            <person name="Alioto T."/>
            <person name="Alioto T."/>
            <person name="Gomez Garrido J."/>
        </authorList>
    </citation>
    <scope>NUCLEOTIDE SEQUENCE [LARGE SCALE GENOMIC DNA]</scope>
</reference>
<evidence type="ECO:0000313" key="10">
    <source>
        <dbReference type="Proteomes" id="UP000325440"/>
    </source>
</evidence>
<keyword evidence="10" id="KW-1185">Reference proteome</keyword>
<dbReference type="PANTHER" id="PTHR43856">
    <property type="entry name" value="CARDIOLIPIN HYDROLASE"/>
    <property type="match status" value="1"/>
</dbReference>
<dbReference type="InterPro" id="IPR001736">
    <property type="entry name" value="PLipase_D/transphosphatidylase"/>
</dbReference>
<accession>A0A5E4N9C4</accession>
<evidence type="ECO:0000256" key="2">
    <source>
        <dbReference type="ARBA" id="ARBA00022963"/>
    </source>
</evidence>
<evidence type="ECO:0000256" key="1">
    <source>
        <dbReference type="ARBA" id="ARBA00022801"/>
    </source>
</evidence>
<keyword evidence="1" id="KW-0378">Hydrolase</keyword>
<feature type="chain" id="PRO_5022741792" description="Mitochondrial cardiolipin hydrolase" evidence="7">
    <location>
        <begin position="23"/>
        <end position="215"/>
    </location>
</feature>
<evidence type="ECO:0000313" key="9">
    <source>
        <dbReference type="EMBL" id="VVC40489.1"/>
    </source>
</evidence>
<dbReference type="SMART" id="SM00155">
    <property type="entry name" value="PLDc"/>
    <property type="match status" value="1"/>
</dbReference>
<keyword evidence="3" id="KW-0443">Lipid metabolism</keyword>
<dbReference type="InterPro" id="IPR051406">
    <property type="entry name" value="PLD_domain"/>
</dbReference>
<dbReference type="GO" id="GO:0016891">
    <property type="term" value="F:RNA endonuclease activity producing 5'-phosphomonoesters, hydrolytic mechanism"/>
    <property type="evidence" value="ECO:0007669"/>
    <property type="project" value="TreeGrafter"/>
</dbReference>
<evidence type="ECO:0000256" key="7">
    <source>
        <dbReference type="SAM" id="SignalP"/>
    </source>
</evidence>
<feature type="signal peptide" evidence="7">
    <location>
        <begin position="1"/>
        <end position="22"/>
    </location>
</feature>
<dbReference type="SUPFAM" id="SSF56024">
    <property type="entry name" value="Phospholipase D/nuclease"/>
    <property type="match status" value="1"/>
</dbReference>
<dbReference type="Pfam" id="PF13091">
    <property type="entry name" value="PLDc_2"/>
    <property type="match status" value="1"/>
</dbReference>
<sequence length="215" mass="24805">MIIIFLHRCLLLFIMSIRVGIARLLVNVAVGCCSAALTYVMYTYFNKEQNEVLFFYGNNSTSCSSSNSDNTINALNHCNCMDCNVLKIISWIDGAKKTLDICLYVFNHEMLLKAVINAHKRGVCVRLILNEDNSRLTWNLGCIGIPKRVKNPELNSNLMHHKFTIIDNKRIILGSLNWSQNATRSNWENIFITNECEIVNTFKQEFQRLWLEFND</sequence>
<organism evidence="9 10">
    <name type="scientific">Cinara cedri</name>
    <dbReference type="NCBI Taxonomy" id="506608"/>
    <lineage>
        <taxon>Eukaryota</taxon>
        <taxon>Metazoa</taxon>
        <taxon>Ecdysozoa</taxon>
        <taxon>Arthropoda</taxon>
        <taxon>Hexapoda</taxon>
        <taxon>Insecta</taxon>
        <taxon>Pterygota</taxon>
        <taxon>Neoptera</taxon>
        <taxon>Paraneoptera</taxon>
        <taxon>Hemiptera</taxon>
        <taxon>Sternorrhyncha</taxon>
        <taxon>Aphidomorpha</taxon>
        <taxon>Aphidoidea</taxon>
        <taxon>Aphididae</taxon>
        <taxon>Lachninae</taxon>
        <taxon>Cinara</taxon>
    </lineage>
</organism>
<keyword evidence="2" id="KW-0442">Lipid degradation</keyword>
<name>A0A5E4N9C4_9HEMI</name>
<dbReference type="EMBL" id="CABPRJ010001904">
    <property type="protein sequence ID" value="VVC40489.1"/>
    <property type="molecule type" value="Genomic_DNA"/>
</dbReference>
<evidence type="ECO:0000256" key="6">
    <source>
        <dbReference type="ARBA" id="ARBA00043167"/>
    </source>
</evidence>
<dbReference type="OrthoDB" id="5205528at2759"/>
<feature type="domain" description="PLD phosphodiesterase" evidence="8">
    <location>
        <begin position="155"/>
        <end position="182"/>
    </location>
</feature>
<comment type="similarity">
    <text evidence="4">Belongs to the phospholipase D family. MitoPLD/Zucchini subfamily.</text>
</comment>
<evidence type="ECO:0000259" key="8">
    <source>
        <dbReference type="PROSITE" id="PS50035"/>
    </source>
</evidence>
<dbReference type="PROSITE" id="PS50035">
    <property type="entry name" value="PLD"/>
    <property type="match status" value="1"/>
</dbReference>
<proteinExistence type="inferred from homology"/>
<dbReference type="GO" id="GO:0016042">
    <property type="term" value="P:lipid catabolic process"/>
    <property type="evidence" value="ECO:0007669"/>
    <property type="project" value="UniProtKB-KW"/>
</dbReference>